<evidence type="ECO:0000313" key="2">
    <source>
        <dbReference type="Proteomes" id="UP000663193"/>
    </source>
</evidence>
<name>A0A7U2FD63_PHANO</name>
<gene>
    <name evidence="1" type="ORF">JI435_050470</name>
</gene>
<protein>
    <submittedName>
        <fullName evidence="1">Uncharacterized protein</fullName>
    </submittedName>
</protein>
<reference evidence="2" key="1">
    <citation type="journal article" date="2021" name="BMC Genomics">
        <title>Chromosome-level genome assembly and manually-curated proteome of model necrotroph Parastagonospora nodorum Sn15 reveals a genome-wide trove of candidate effector homologs, and redundancy of virulence-related functions within an accessory chromosome.</title>
        <authorList>
            <person name="Bertazzoni S."/>
            <person name="Jones D.A.B."/>
            <person name="Phan H.T."/>
            <person name="Tan K.-C."/>
            <person name="Hane J.K."/>
        </authorList>
    </citation>
    <scope>NUCLEOTIDE SEQUENCE [LARGE SCALE GENOMIC DNA]</scope>
    <source>
        <strain evidence="2">SN15 / ATCC MYA-4574 / FGSC 10173)</strain>
    </source>
</reference>
<dbReference type="EMBL" id="CP069035">
    <property type="protein sequence ID" value="QRD02079.1"/>
    <property type="molecule type" value="Genomic_DNA"/>
</dbReference>
<proteinExistence type="predicted"/>
<dbReference type="AlphaFoldDB" id="A0A7U2FD63"/>
<dbReference type="VEuPathDB" id="FungiDB:JI435_050470"/>
<dbReference type="Proteomes" id="UP000663193">
    <property type="component" value="Chromosome 13"/>
</dbReference>
<organism evidence="1 2">
    <name type="scientific">Phaeosphaeria nodorum (strain SN15 / ATCC MYA-4574 / FGSC 10173)</name>
    <name type="common">Glume blotch fungus</name>
    <name type="synonym">Parastagonospora nodorum</name>
    <dbReference type="NCBI Taxonomy" id="321614"/>
    <lineage>
        <taxon>Eukaryota</taxon>
        <taxon>Fungi</taxon>
        <taxon>Dikarya</taxon>
        <taxon>Ascomycota</taxon>
        <taxon>Pezizomycotina</taxon>
        <taxon>Dothideomycetes</taxon>
        <taxon>Pleosporomycetidae</taxon>
        <taxon>Pleosporales</taxon>
        <taxon>Pleosporineae</taxon>
        <taxon>Phaeosphaeriaceae</taxon>
        <taxon>Parastagonospora</taxon>
    </lineage>
</organism>
<evidence type="ECO:0000313" key="1">
    <source>
        <dbReference type="EMBL" id="QRD02079.1"/>
    </source>
</evidence>
<keyword evidence="2" id="KW-1185">Reference proteome</keyword>
<sequence length="85" mass="9405">MSLQFPHRALHAHPMAPADMPDTFAPKVVSSALSSTGQRAVSQCSNFELEVWIAVGMLAETCELRWMAVCGCWKRAIPATRWGIF</sequence>
<accession>A0A7U2FD63</accession>